<evidence type="ECO:0000256" key="7">
    <source>
        <dbReference type="ARBA" id="ARBA00023204"/>
    </source>
</evidence>
<name>A0A7J6XBB7_THATH</name>
<evidence type="ECO:0000313" key="12">
    <source>
        <dbReference type="EMBL" id="KAF5205740.1"/>
    </source>
</evidence>
<comment type="subcellular location">
    <subcellularLocation>
        <location evidence="9">Nucleus</location>
    </subcellularLocation>
    <subcellularLocation>
        <location evidence="9">Chromosome</location>
    </subcellularLocation>
</comment>
<dbReference type="PANTHER" id="PTHR45849:SF1">
    <property type="entry name" value="FACT COMPLEX SUBUNIT SSRP1"/>
    <property type="match status" value="1"/>
</dbReference>
<keyword evidence="2 9" id="KW-0158">Chromosome</keyword>
<gene>
    <name evidence="12" type="ORF">FRX31_004677</name>
</gene>
<feature type="region of interest" description="Disordered" evidence="10">
    <location>
        <begin position="245"/>
        <end position="351"/>
    </location>
</feature>
<feature type="compositionally biased region" description="Acidic residues" evidence="10">
    <location>
        <begin position="263"/>
        <end position="277"/>
    </location>
</feature>
<protein>
    <recommendedName>
        <fullName evidence="9">FACT complex subunit SSRP1</fullName>
    </recommendedName>
</protein>
<evidence type="ECO:0000313" key="13">
    <source>
        <dbReference type="Proteomes" id="UP000554482"/>
    </source>
</evidence>
<evidence type="ECO:0000256" key="3">
    <source>
        <dbReference type="ARBA" id="ARBA00022705"/>
    </source>
</evidence>
<dbReference type="Proteomes" id="UP000554482">
    <property type="component" value="Unassembled WGS sequence"/>
</dbReference>
<dbReference type="GO" id="GO:0003677">
    <property type="term" value="F:DNA binding"/>
    <property type="evidence" value="ECO:0007669"/>
    <property type="project" value="InterPro"/>
</dbReference>
<comment type="function">
    <text evidence="9">Component of the FACT complex, a general chromatin factor that acts to reorganize nucleosomes. The FACT complex is involved in multiple processes that require DNA as a template such as mRNA elongation, DNA replication and DNA repair. During transcription elongation the FACT complex acts as a histone chaperone that both destabilizes and restores nucleosomal structure. It facilitates the passage of RNA polymerase II and transcription by promoting the dissociation of one histone H2A-H2B dimer from the nucleosome, then subsequently promotes the reestablishment of the nucleosome following the passage of RNA polymerase II.</text>
</comment>
<feature type="domain" description="Histone chaperone RTT106/FACT complex subunit SPT16-like middle" evidence="11">
    <location>
        <begin position="128"/>
        <end position="221"/>
    </location>
</feature>
<keyword evidence="4 9" id="KW-0227">DNA damage</keyword>
<keyword evidence="7 9" id="KW-0234">DNA repair</keyword>
<evidence type="ECO:0000256" key="1">
    <source>
        <dbReference type="ARBA" id="ARBA00010060"/>
    </source>
</evidence>
<evidence type="ECO:0000256" key="4">
    <source>
        <dbReference type="ARBA" id="ARBA00022763"/>
    </source>
</evidence>
<comment type="caution">
    <text evidence="12">The sequence shown here is derived from an EMBL/GenBank/DDBJ whole genome shotgun (WGS) entry which is preliminary data.</text>
</comment>
<evidence type="ECO:0000256" key="6">
    <source>
        <dbReference type="ARBA" id="ARBA00023163"/>
    </source>
</evidence>
<evidence type="ECO:0000259" key="11">
    <source>
        <dbReference type="SMART" id="SM01287"/>
    </source>
</evidence>
<dbReference type="InterPro" id="IPR000969">
    <property type="entry name" value="SSRP1/POB3"/>
</dbReference>
<organism evidence="12 13">
    <name type="scientific">Thalictrum thalictroides</name>
    <name type="common">Rue-anemone</name>
    <name type="synonym">Anemone thalictroides</name>
    <dbReference type="NCBI Taxonomy" id="46969"/>
    <lineage>
        <taxon>Eukaryota</taxon>
        <taxon>Viridiplantae</taxon>
        <taxon>Streptophyta</taxon>
        <taxon>Embryophyta</taxon>
        <taxon>Tracheophyta</taxon>
        <taxon>Spermatophyta</taxon>
        <taxon>Magnoliopsida</taxon>
        <taxon>Ranunculales</taxon>
        <taxon>Ranunculaceae</taxon>
        <taxon>Thalictroideae</taxon>
        <taxon>Thalictrum</taxon>
    </lineage>
</organism>
<proteinExistence type="inferred from homology"/>
<sequence>MDKDDASGGEAVVKFNDVVAITPKGKYSVELHLSFFRLHGHANDFKIQYSSVVRLFLLPKSKRRHTFVVVTLEPPIREGPTLYPHIVLQFEKDFVVESTLVINKDLLISDYKDRLEASYKGLIHEVFTMILRGYREQRVGLLYPLKKEFFFLPKLPTRILIDEINDVDFERHGTGGRSMYYFDLRIRLKNRQEHVFLNIPKEEFNNLFVFLSEKRVRLMNFGQNQDVSADPHIERLKYDSAFVESDEEEDFVPENDSCGSLVDDSEEEESDGIESEDLNIHEDDNASIADSGEDDSDAIVSGEEKEEPRKEASTSESVLDKKRSSDGDEDGLAKRKEIETKSQYPKDSNTL</sequence>
<dbReference type="Pfam" id="PF21103">
    <property type="entry name" value="PH1_SSRP1-like"/>
    <property type="match status" value="1"/>
</dbReference>
<evidence type="ECO:0000256" key="5">
    <source>
        <dbReference type="ARBA" id="ARBA00023015"/>
    </source>
</evidence>
<evidence type="ECO:0000256" key="10">
    <source>
        <dbReference type="SAM" id="MobiDB-lite"/>
    </source>
</evidence>
<dbReference type="InterPro" id="IPR048993">
    <property type="entry name" value="SSRP1-like_PH1"/>
</dbReference>
<dbReference type="AlphaFoldDB" id="A0A7J6XBB7"/>
<dbReference type="GO" id="GO:0031491">
    <property type="term" value="F:nucleosome binding"/>
    <property type="evidence" value="ECO:0007669"/>
    <property type="project" value="TreeGrafter"/>
</dbReference>
<dbReference type="GO" id="GO:0035101">
    <property type="term" value="C:FACT complex"/>
    <property type="evidence" value="ECO:0007669"/>
    <property type="project" value="TreeGrafter"/>
</dbReference>
<dbReference type="CDD" id="cd13230">
    <property type="entry name" value="PH1_SSRP1-like"/>
    <property type="match status" value="1"/>
</dbReference>
<reference evidence="12 13" key="1">
    <citation type="submission" date="2020-06" db="EMBL/GenBank/DDBJ databases">
        <title>Transcriptomic and genomic resources for Thalictrum thalictroides and T. hernandezii: Facilitating candidate gene discovery in an emerging model plant lineage.</title>
        <authorList>
            <person name="Arias T."/>
            <person name="Riano-Pachon D.M."/>
            <person name="Di Stilio V.S."/>
        </authorList>
    </citation>
    <scope>NUCLEOTIDE SEQUENCE [LARGE SCALE GENOMIC DNA]</scope>
    <source>
        <strain evidence="13">cv. WT478/WT964</strain>
        <tissue evidence="12">Leaves</tissue>
    </source>
</reference>
<evidence type="ECO:0000256" key="2">
    <source>
        <dbReference type="ARBA" id="ARBA00022454"/>
    </source>
</evidence>
<keyword evidence="8 9" id="KW-0539">Nucleus</keyword>
<evidence type="ECO:0000256" key="9">
    <source>
        <dbReference type="RuleBase" id="RU364013"/>
    </source>
</evidence>
<keyword evidence="6 9" id="KW-0804">Transcription</keyword>
<dbReference type="GO" id="GO:0006281">
    <property type="term" value="P:DNA repair"/>
    <property type="evidence" value="ECO:0007669"/>
    <property type="project" value="UniProtKB-KW"/>
</dbReference>
<dbReference type="PANTHER" id="PTHR45849">
    <property type="entry name" value="FACT COMPLEX SUBUNIT SSRP1"/>
    <property type="match status" value="1"/>
</dbReference>
<feature type="compositionally biased region" description="Polar residues" evidence="10">
    <location>
        <begin position="341"/>
        <end position="351"/>
    </location>
</feature>
<dbReference type="SUPFAM" id="SSF50729">
    <property type="entry name" value="PH domain-like"/>
    <property type="match status" value="1"/>
</dbReference>
<dbReference type="SMART" id="SM01287">
    <property type="entry name" value="Rtt106"/>
    <property type="match status" value="1"/>
</dbReference>
<evidence type="ECO:0000256" key="8">
    <source>
        <dbReference type="ARBA" id="ARBA00023242"/>
    </source>
</evidence>
<keyword evidence="5 9" id="KW-0805">Transcription regulation</keyword>
<dbReference type="OrthoDB" id="498543at2759"/>
<dbReference type="GO" id="GO:0042393">
    <property type="term" value="F:histone binding"/>
    <property type="evidence" value="ECO:0007669"/>
    <property type="project" value="TreeGrafter"/>
</dbReference>
<dbReference type="Gene3D" id="2.30.29.150">
    <property type="match status" value="1"/>
</dbReference>
<dbReference type="FunFam" id="2.30.29.150:FF:000001">
    <property type="entry name" value="Fact complex subunit ssrp1"/>
    <property type="match status" value="1"/>
</dbReference>
<dbReference type="InterPro" id="IPR013719">
    <property type="entry name" value="RTT106/SPT16-like_middle_dom"/>
</dbReference>
<dbReference type="PRINTS" id="PR00887">
    <property type="entry name" value="SSRCOGNITION"/>
</dbReference>
<keyword evidence="3 9" id="KW-0235">DNA replication</keyword>
<feature type="compositionally biased region" description="Basic and acidic residues" evidence="10">
    <location>
        <begin position="302"/>
        <end position="340"/>
    </location>
</feature>
<dbReference type="EMBL" id="JABWDY010003706">
    <property type="protein sequence ID" value="KAF5205740.1"/>
    <property type="molecule type" value="Genomic_DNA"/>
</dbReference>
<comment type="similarity">
    <text evidence="1 9">Belongs to the SSRP1 family.</text>
</comment>
<dbReference type="InterPro" id="IPR050454">
    <property type="entry name" value="RTT106/SSRP1_HistChap/FACT"/>
</dbReference>
<dbReference type="GO" id="GO:0006260">
    <property type="term" value="P:DNA replication"/>
    <property type="evidence" value="ECO:0007669"/>
    <property type="project" value="UniProtKB-KW"/>
</dbReference>
<accession>A0A7J6XBB7</accession>
<keyword evidence="13" id="KW-1185">Reference proteome</keyword>